<feature type="compositionally biased region" description="Polar residues" evidence="1">
    <location>
        <begin position="292"/>
        <end position="310"/>
    </location>
</feature>
<gene>
    <name evidence="2" type="ORF">PIB30_054875</name>
</gene>
<dbReference type="Proteomes" id="UP001341840">
    <property type="component" value="Unassembled WGS sequence"/>
</dbReference>
<feature type="compositionally biased region" description="Basic and acidic residues" evidence="1">
    <location>
        <begin position="232"/>
        <end position="251"/>
    </location>
</feature>
<feature type="region of interest" description="Disordered" evidence="1">
    <location>
        <begin position="100"/>
        <end position="120"/>
    </location>
</feature>
<sequence length="562" mass="61475">MEKQLVSEENVGSQHQNSDVGGESSNQASRNAAQEMQWHGELSENIKVLTGAVQVLAATVQNSSTKRSNNDETLELICSSLVRMEQNLMSMAGLSIAPTEAPQPKKRRVAPSQDGTSFGATYRRSPVKKVTNEEGFVLDDFTTRIPVPINIPSVDDLKRCLKNTQTGNHDPIAADRDGNGPGYSTGARGSARIRLDLAPKARLGPFSSLAADNHTTAAEGRHGEGTLGEGECVLHDKKTGSSPKSRGDLSKAKGPAQEGGYVPSGKARDTTKRGCRLGDNPLPTKRRRQDGHQISESQQTDNDAGNGTNRASRDGDPLANDDSNQPLKLFRFRVMLTGTQAGPPKLPTLANKPEASFNAGDFGLTDEQARIATYALNPDGDPEEELVKVGQCHLTRRHLLTLSPGNISDPKIFEAVAMRLTLSNKRTKGSRLWEPSGHWYLTVIGFKQRTLYYLDASMTEDEYIARREFVTKIGERISSLISPLHYPLEFCRTHGEVICFGVSPVKGLPRGQSRISSAAWVLNWLAMGCAFHYNLIPTMRENEVRMHAAIGLLLKAENERRD</sequence>
<reference evidence="2 3" key="1">
    <citation type="journal article" date="2023" name="Plants (Basel)">
        <title>Bridging the Gap: Combining Genomics and Transcriptomics Approaches to Understand Stylosanthes scabra, an Orphan Legume from the Brazilian Caatinga.</title>
        <authorList>
            <person name="Ferreira-Neto J.R.C."/>
            <person name="da Silva M.D."/>
            <person name="Binneck E."/>
            <person name="de Melo N.F."/>
            <person name="da Silva R.H."/>
            <person name="de Melo A.L.T.M."/>
            <person name="Pandolfi V."/>
            <person name="Bustamante F.O."/>
            <person name="Brasileiro-Vidal A.C."/>
            <person name="Benko-Iseppon A.M."/>
        </authorList>
    </citation>
    <scope>NUCLEOTIDE SEQUENCE [LARGE SCALE GENOMIC DNA]</scope>
    <source>
        <tissue evidence="2">Leaves</tissue>
    </source>
</reference>
<feature type="region of interest" description="Disordered" evidence="1">
    <location>
        <begin position="165"/>
        <end position="188"/>
    </location>
</feature>
<organism evidence="2 3">
    <name type="scientific">Stylosanthes scabra</name>
    <dbReference type="NCBI Taxonomy" id="79078"/>
    <lineage>
        <taxon>Eukaryota</taxon>
        <taxon>Viridiplantae</taxon>
        <taxon>Streptophyta</taxon>
        <taxon>Embryophyta</taxon>
        <taxon>Tracheophyta</taxon>
        <taxon>Spermatophyta</taxon>
        <taxon>Magnoliopsida</taxon>
        <taxon>eudicotyledons</taxon>
        <taxon>Gunneridae</taxon>
        <taxon>Pentapetalae</taxon>
        <taxon>rosids</taxon>
        <taxon>fabids</taxon>
        <taxon>Fabales</taxon>
        <taxon>Fabaceae</taxon>
        <taxon>Papilionoideae</taxon>
        <taxon>50 kb inversion clade</taxon>
        <taxon>dalbergioids sensu lato</taxon>
        <taxon>Dalbergieae</taxon>
        <taxon>Pterocarpus clade</taxon>
        <taxon>Stylosanthes</taxon>
    </lineage>
</organism>
<evidence type="ECO:0000313" key="2">
    <source>
        <dbReference type="EMBL" id="MED6197240.1"/>
    </source>
</evidence>
<protein>
    <submittedName>
        <fullName evidence="2">Uncharacterized protein</fullName>
    </submittedName>
</protein>
<proteinExistence type="predicted"/>
<feature type="region of interest" description="Disordered" evidence="1">
    <location>
        <begin position="217"/>
        <end position="325"/>
    </location>
</feature>
<comment type="caution">
    <text evidence="2">The sequence shown here is derived from an EMBL/GenBank/DDBJ whole genome shotgun (WGS) entry which is preliminary data.</text>
</comment>
<feature type="compositionally biased region" description="Polar residues" evidence="1">
    <location>
        <begin position="10"/>
        <end position="34"/>
    </location>
</feature>
<accession>A0ABU6XK35</accession>
<evidence type="ECO:0000256" key="1">
    <source>
        <dbReference type="SAM" id="MobiDB-lite"/>
    </source>
</evidence>
<name>A0ABU6XK35_9FABA</name>
<dbReference type="EMBL" id="JASCZI010211871">
    <property type="protein sequence ID" value="MED6197240.1"/>
    <property type="molecule type" value="Genomic_DNA"/>
</dbReference>
<keyword evidence="3" id="KW-1185">Reference proteome</keyword>
<evidence type="ECO:0000313" key="3">
    <source>
        <dbReference type="Proteomes" id="UP001341840"/>
    </source>
</evidence>
<feature type="region of interest" description="Disordered" evidence="1">
    <location>
        <begin position="1"/>
        <end position="36"/>
    </location>
</feature>